<sequence>MAQILVEQPINDRAHFLNAALTTEELAPLIALLRLLQDFPQKIAEINIISIIRACTNEMAAVSFAKMAPAWVSYYYQDTNLRAAASFIDSISTLAIQFPENKKIALGQAKISYNIITLAAQSADWQLVDIIFQELNNLRSQFIDCPEIAREEAQAAINVSYVAYKNEEWARVEAMFQRLLSIIVDFGESFVIGEINGDPFTVKQAINNIASLCKEI</sequence>
<dbReference type="EMBL" id="CP024199">
    <property type="protein sequence ID" value="AUG54141.1"/>
    <property type="molecule type" value="Genomic_DNA"/>
</dbReference>
<reference evidence="1 2" key="1">
    <citation type="submission" date="2017-10" db="EMBL/GenBank/DDBJ databases">
        <title>Biodiversity and function of Thalassospira species in the particle-attached aromatic-hydrocarbon-degrading consortia from the surface seawater of the China South Sea.</title>
        <authorList>
            <person name="Dong C."/>
            <person name="Liu R."/>
            <person name="Shao Z."/>
        </authorList>
    </citation>
    <scope>NUCLEOTIDE SEQUENCE [LARGE SCALE GENOMIC DNA]</scope>
    <source>
        <strain evidence="1 2">CSC3H3</strain>
    </source>
</reference>
<proteinExistence type="predicted"/>
<evidence type="ECO:0000313" key="1">
    <source>
        <dbReference type="EMBL" id="AUG54141.1"/>
    </source>
</evidence>
<name>A0ABM6QC44_9PROT</name>
<evidence type="ECO:0000313" key="2">
    <source>
        <dbReference type="Proteomes" id="UP000233458"/>
    </source>
</evidence>
<organism evidence="1 2">
    <name type="scientific">Thalassospira marina</name>
    <dbReference type="NCBI Taxonomy" id="2048283"/>
    <lineage>
        <taxon>Bacteria</taxon>
        <taxon>Pseudomonadati</taxon>
        <taxon>Pseudomonadota</taxon>
        <taxon>Alphaproteobacteria</taxon>
        <taxon>Rhodospirillales</taxon>
        <taxon>Thalassospiraceae</taxon>
        <taxon>Thalassospira</taxon>
    </lineage>
</organism>
<accession>A0ABM6QC44</accession>
<gene>
    <name evidence="1" type="ORF">CSC3H3_16495</name>
</gene>
<dbReference type="Proteomes" id="UP000233458">
    <property type="component" value="Chromosome"/>
</dbReference>
<protein>
    <submittedName>
        <fullName evidence="1">Uncharacterized protein</fullName>
    </submittedName>
</protein>
<keyword evidence="2" id="KW-1185">Reference proteome</keyword>